<dbReference type="InterPro" id="IPR006527">
    <property type="entry name" value="F-box-assoc_dom_typ1"/>
</dbReference>
<evidence type="ECO:0000313" key="3">
    <source>
        <dbReference type="EMBL" id="KAF2293558.1"/>
    </source>
</evidence>
<evidence type="ECO:0000313" key="4">
    <source>
        <dbReference type="Proteomes" id="UP000467840"/>
    </source>
</evidence>
<sequence>MHAHFTSTTNKNKHAQIMIRHYSRTYGKEIFTVHFNRDMSFGDYQLLDCPVKSSNGYLLDIVGSCNGLVCLTDSGIGAATGGGYMPQLPNPKPIFLWNPSLGKSMTLPLRGNSGRRLVLGLGFDSNSFDYKVVRIEFRYGAVSGIDIFALSENSWRSYGAKRKVGFPSYDFLKLPQAFVNGNIHWIGYHQTKKEGLNHRTLIVATFDVGNEVFGELEMPNETAHEVFLPDENYQLSLVVFNRSLSLIRYDEGHNPYFNRCCILMNEYGMAQSWTKLYTICPYNGFSKTLDIMSNGKFLLVTNNGELVSFDPESRAVNRLKVYGESCSFNADTYVESLVLSKGFNRILGKASSSNATSHAEMDVTEHLVLKYQKDDIYRVQRTGWLLSTGTAEVLLAVKIKFGRDFDMKRLRSSDELESYNEKSSAKDLNPSRSSRSFYYKSDNVRKGLLSTSSSSSRYDRDRSMDDDSRDSSRMVWKRSDHDFDSFDRRKGAGLGFDRYSSREGYSGGGVGGGSDRSIYRSENFCGSRREFPKGFRSERTGLEEKAVFILEKIR</sequence>
<protein>
    <recommendedName>
        <fullName evidence="2">F-box associated beta-propeller type 1 domain-containing protein</fullName>
    </recommendedName>
</protein>
<evidence type="ECO:0000259" key="2">
    <source>
        <dbReference type="Pfam" id="PF07734"/>
    </source>
</evidence>
<keyword evidence="4" id="KW-1185">Reference proteome</keyword>
<feature type="region of interest" description="Disordered" evidence="1">
    <location>
        <begin position="448"/>
        <end position="471"/>
    </location>
</feature>
<comment type="caution">
    <text evidence="3">The sequence shown here is derived from an EMBL/GenBank/DDBJ whole genome shotgun (WGS) entry which is preliminary data.</text>
</comment>
<accession>A0A6A6L012</accession>
<name>A0A6A6L012_HEVBR</name>
<feature type="compositionally biased region" description="Basic and acidic residues" evidence="1">
    <location>
        <begin position="457"/>
        <end position="471"/>
    </location>
</feature>
<dbReference type="PANTHER" id="PTHR31672:SF13">
    <property type="entry name" value="F-BOX PROTEIN CPR30-LIKE"/>
    <property type="match status" value="1"/>
</dbReference>
<dbReference type="Proteomes" id="UP000467840">
    <property type="component" value="Chromosome 7"/>
</dbReference>
<dbReference type="InterPro" id="IPR050796">
    <property type="entry name" value="SCF_F-box_component"/>
</dbReference>
<reference evidence="3 4" key="1">
    <citation type="journal article" date="2020" name="Mol. Plant">
        <title>The Chromosome-Based Rubber Tree Genome Provides New Insights into Spurge Genome Evolution and Rubber Biosynthesis.</title>
        <authorList>
            <person name="Liu J."/>
            <person name="Shi C."/>
            <person name="Shi C.C."/>
            <person name="Li W."/>
            <person name="Zhang Q.J."/>
            <person name="Zhang Y."/>
            <person name="Li K."/>
            <person name="Lu H.F."/>
            <person name="Shi C."/>
            <person name="Zhu S.T."/>
            <person name="Xiao Z.Y."/>
            <person name="Nan H."/>
            <person name="Yue Y."/>
            <person name="Zhu X.G."/>
            <person name="Wu Y."/>
            <person name="Hong X.N."/>
            <person name="Fan G.Y."/>
            <person name="Tong Y."/>
            <person name="Zhang D."/>
            <person name="Mao C.L."/>
            <person name="Liu Y.L."/>
            <person name="Hao S.J."/>
            <person name="Liu W.Q."/>
            <person name="Lv M.Q."/>
            <person name="Zhang H.B."/>
            <person name="Liu Y."/>
            <person name="Hu-Tang G.R."/>
            <person name="Wang J.P."/>
            <person name="Wang J.H."/>
            <person name="Sun Y.H."/>
            <person name="Ni S.B."/>
            <person name="Chen W.B."/>
            <person name="Zhang X.C."/>
            <person name="Jiao Y.N."/>
            <person name="Eichler E.E."/>
            <person name="Li G.H."/>
            <person name="Liu X."/>
            <person name="Gao L.Z."/>
        </authorList>
    </citation>
    <scope>NUCLEOTIDE SEQUENCE [LARGE SCALE GENOMIC DNA]</scope>
    <source>
        <strain evidence="4">cv. GT1</strain>
        <tissue evidence="3">Leaf</tissue>
    </source>
</reference>
<dbReference type="Pfam" id="PF07734">
    <property type="entry name" value="FBA_1"/>
    <property type="match status" value="1"/>
</dbReference>
<dbReference type="EMBL" id="JAAGAX010000013">
    <property type="protein sequence ID" value="KAF2293558.1"/>
    <property type="molecule type" value="Genomic_DNA"/>
</dbReference>
<gene>
    <name evidence="3" type="ORF">GH714_002799</name>
</gene>
<dbReference type="NCBIfam" id="TIGR01640">
    <property type="entry name" value="F_box_assoc_1"/>
    <property type="match status" value="1"/>
</dbReference>
<proteinExistence type="predicted"/>
<dbReference type="InterPro" id="IPR017451">
    <property type="entry name" value="F-box-assoc_interact_dom"/>
</dbReference>
<feature type="domain" description="F-box associated beta-propeller type 1" evidence="2">
    <location>
        <begin position="91"/>
        <end position="324"/>
    </location>
</feature>
<organism evidence="3 4">
    <name type="scientific">Hevea brasiliensis</name>
    <name type="common">Para rubber tree</name>
    <name type="synonym">Siphonia brasiliensis</name>
    <dbReference type="NCBI Taxonomy" id="3981"/>
    <lineage>
        <taxon>Eukaryota</taxon>
        <taxon>Viridiplantae</taxon>
        <taxon>Streptophyta</taxon>
        <taxon>Embryophyta</taxon>
        <taxon>Tracheophyta</taxon>
        <taxon>Spermatophyta</taxon>
        <taxon>Magnoliopsida</taxon>
        <taxon>eudicotyledons</taxon>
        <taxon>Gunneridae</taxon>
        <taxon>Pentapetalae</taxon>
        <taxon>rosids</taxon>
        <taxon>fabids</taxon>
        <taxon>Malpighiales</taxon>
        <taxon>Euphorbiaceae</taxon>
        <taxon>Crotonoideae</taxon>
        <taxon>Micrandreae</taxon>
        <taxon>Hevea</taxon>
    </lineage>
</organism>
<dbReference type="AlphaFoldDB" id="A0A6A6L012"/>
<dbReference type="PANTHER" id="PTHR31672">
    <property type="entry name" value="BNACNNG10540D PROTEIN"/>
    <property type="match status" value="1"/>
</dbReference>
<evidence type="ECO:0000256" key="1">
    <source>
        <dbReference type="SAM" id="MobiDB-lite"/>
    </source>
</evidence>